<feature type="region of interest" description="Disordered" evidence="1">
    <location>
        <begin position="67"/>
        <end position="102"/>
    </location>
</feature>
<reference evidence="3" key="1">
    <citation type="journal article" date="2007" name="Science">
        <title>Draft genome of the filarial nematode parasite Brugia malayi.</title>
        <authorList>
            <person name="Ghedin E."/>
            <person name="Wang S."/>
            <person name="Spiro D."/>
            <person name="Caler E."/>
            <person name="Zhao Q."/>
            <person name="Crabtree J."/>
            <person name="Allen J.E."/>
            <person name="Delcher A.L."/>
            <person name="Guiliano D.B."/>
            <person name="Miranda-Saavedra D."/>
            <person name="Angiuoli S.V."/>
            <person name="Creasy T."/>
            <person name="Amedeo P."/>
            <person name="Haas B."/>
            <person name="El-Sayed N.M."/>
            <person name="Wortman J.R."/>
            <person name="Feldblyum T."/>
            <person name="Tallon L."/>
            <person name="Schatz M."/>
            <person name="Shumway M."/>
            <person name="Koo H."/>
            <person name="Salzberg S.L."/>
            <person name="Schobel S."/>
            <person name="Pertea M."/>
            <person name="Pop M."/>
            <person name="White O."/>
            <person name="Barton G.J."/>
            <person name="Carlow C.K."/>
            <person name="Crawford M.J."/>
            <person name="Daub J."/>
            <person name="Dimmic M.W."/>
            <person name="Estes C.F."/>
            <person name="Foster J.M."/>
            <person name="Ganatra M."/>
            <person name="Gregory W.F."/>
            <person name="Johnson N.M."/>
            <person name="Jin J."/>
            <person name="Komuniecki R."/>
            <person name="Korf I."/>
            <person name="Kumar S."/>
            <person name="Laney S."/>
            <person name="Li B.W."/>
            <person name="Li W."/>
            <person name="Lindblom T.H."/>
            <person name="Lustigman S."/>
            <person name="Ma D."/>
            <person name="Maina C.V."/>
            <person name="Martin D.M."/>
            <person name="McCarter J.P."/>
            <person name="McReynolds L."/>
            <person name="Mitreva M."/>
            <person name="Nutman T.B."/>
            <person name="Parkinson J."/>
            <person name="Peregrin-Alvarez J.M."/>
            <person name="Poole C."/>
            <person name="Ren Q."/>
            <person name="Saunders L."/>
            <person name="Sluder A.E."/>
            <person name="Smith K."/>
            <person name="Stanke M."/>
            <person name="Unnasch T.R."/>
            <person name="Ware J."/>
            <person name="Wei A.D."/>
            <person name="Weil G."/>
            <person name="Williams D.J."/>
            <person name="Zhang Y."/>
            <person name="Williams S.A."/>
            <person name="Fraser-Liggett C."/>
            <person name="Slatko B."/>
            <person name="Blaxter M.L."/>
            <person name="Scott A.L."/>
        </authorList>
    </citation>
    <scope>NUCLEOTIDE SEQUENCE</scope>
    <source>
        <strain evidence="3">FR3</strain>
    </source>
</reference>
<evidence type="ECO:0000313" key="3">
    <source>
        <dbReference type="Proteomes" id="UP000006672"/>
    </source>
</evidence>
<sequence>MNPISKCSLCYQQKAITENSTSKIGRSINTNTFRFFAVSIEKKNFSGKPLKNSKIILQGLNNKVFHEDSHSTRTQNGTSTNSRFYQDRRPRSQQSEPSRKEATLQRHLVIGCELTWRSIGNSNMN</sequence>
<evidence type="ECO:0000313" key="4">
    <source>
        <dbReference type="WBParaSite" id="Bm1044.1"/>
    </source>
</evidence>
<evidence type="ECO:0000256" key="1">
    <source>
        <dbReference type="SAM" id="MobiDB-lite"/>
    </source>
</evidence>
<dbReference type="GeneID" id="66057459"/>
<proteinExistence type="predicted"/>
<organism evidence="2">
    <name type="scientific">Brugia malayi</name>
    <name type="common">Filarial nematode worm</name>
    <dbReference type="NCBI Taxonomy" id="6279"/>
    <lineage>
        <taxon>Eukaryota</taxon>
        <taxon>Metazoa</taxon>
        <taxon>Ecdysozoa</taxon>
        <taxon>Nematoda</taxon>
        <taxon>Chromadorea</taxon>
        <taxon>Rhabditida</taxon>
        <taxon>Spirurina</taxon>
        <taxon>Spiruromorpha</taxon>
        <taxon>Filarioidea</taxon>
        <taxon>Onchocercidae</taxon>
        <taxon>Brugia</taxon>
    </lineage>
</organism>
<accession>A0A8L7SL32</accession>
<name>A0A4E9FJW4_BRUMA</name>
<gene>
    <name evidence="2" type="primary">Bm1044</name>
    <name evidence="2" type="ORF">BM_BM1044</name>
</gene>
<reference evidence="4" key="3">
    <citation type="submission" date="2022-04" db="UniProtKB">
        <authorList>
            <consortium name="WormBaseParasite"/>
        </authorList>
    </citation>
    <scope>IDENTIFICATION</scope>
</reference>
<reference evidence="2" key="2">
    <citation type="submission" date="2019-04" db="EMBL/GenBank/DDBJ databases">
        <authorList>
            <person name="Howe K."/>
            <person name="Paulini M."/>
            <person name="Williams G."/>
        </authorList>
    </citation>
    <scope>NUCLEOTIDE SEQUENCE [LARGE SCALE GENOMIC DNA]</scope>
    <source>
        <strain evidence="2">FR3</strain>
    </source>
</reference>
<dbReference type="AlphaFoldDB" id="A0A4E9FJW4"/>
<dbReference type="RefSeq" id="XP_042936471.1">
    <property type="nucleotide sequence ID" value="XM_043080537.1"/>
</dbReference>
<dbReference type="EMBL" id="CAAKNF010000194">
    <property type="protein sequence ID" value="VIO96619.1"/>
    <property type="molecule type" value="Genomic_DNA"/>
</dbReference>
<keyword evidence="3" id="KW-1185">Reference proteome</keyword>
<feature type="compositionally biased region" description="Polar residues" evidence="1">
    <location>
        <begin position="72"/>
        <end position="84"/>
    </location>
</feature>
<dbReference type="KEGG" id="bmy:BM_BM1044"/>
<evidence type="ECO:0000313" key="2">
    <source>
        <dbReference type="EMBL" id="VIO96619.1"/>
    </source>
</evidence>
<dbReference type="Proteomes" id="UP000006672">
    <property type="component" value="Unassembled WGS sequence"/>
</dbReference>
<dbReference type="CTD" id="66057459"/>
<accession>A0A4E9FJW4</accession>
<protein>
    <submittedName>
        <fullName evidence="2 4">Uncharacterized protein</fullName>
    </submittedName>
</protein>
<dbReference type="WBParaSite" id="Bm1044.1">
    <property type="protein sequence ID" value="Bm1044.1"/>
    <property type="gene ID" value="WBGene00221305"/>
</dbReference>